<evidence type="ECO:0000259" key="18">
    <source>
        <dbReference type="PROSITE" id="PS50967"/>
    </source>
</evidence>
<evidence type="ECO:0000256" key="12">
    <source>
        <dbReference type="ARBA" id="ARBA00023172"/>
    </source>
</evidence>
<dbReference type="PANTHER" id="PTHR13710:SF105">
    <property type="entry name" value="ATP-DEPENDENT DNA HELICASE Q1"/>
    <property type="match status" value="1"/>
</dbReference>
<keyword evidence="14" id="KW-0413">Isomerase</keyword>
<keyword evidence="4" id="KW-0479">Metal-binding</keyword>
<evidence type="ECO:0000313" key="22">
    <source>
        <dbReference type="Proteomes" id="UP000488299"/>
    </source>
</evidence>
<dbReference type="GO" id="GO:0043138">
    <property type="term" value="F:3'-5' DNA helicase activity"/>
    <property type="evidence" value="ECO:0007669"/>
    <property type="project" value="UniProtKB-EC"/>
</dbReference>
<evidence type="ECO:0000256" key="16">
    <source>
        <dbReference type="NCBIfam" id="TIGR01389"/>
    </source>
</evidence>
<dbReference type="GO" id="GO:0030894">
    <property type="term" value="C:replisome"/>
    <property type="evidence" value="ECO:0007669"/>
    <property type="project" value="TreeGrafter"/>
</dbReference>
<protein>
    <recommendedName>
        <fullName evidence="16">DNA helicase RecQ</fullName>
        <ecNumber evidence="16">5.6.2.4</ecNumber>
    </recommendedName>
</protein>
<dbReference type="NCBIfam" id="TIGR01389">
    <property type="entry name" value="recQ"/>
    <property type="match status" value="1"/>
</dbReference>
<feature type="coiled-coil region" evidence="17">
    <location>
        <begin position="533"/>
        <end position="560"/>
    </location>
</feature>
<evidence type="ECO:0000256" key="15">
    <source>
        <dbReference type="ARBA" id="ARBA00034617"/>
    </source>
</evidence>
<dbReference type="Pfam" id="PF16124">
    <property type="entry name" value="RecQ_Zn_bind"/>
    <property type="match status" value="1"/>
</dbReference>
<evidence type="ECO:0000256" key="11">
    <source>
        <dbReference type="ARBA" id="ARBA00023125"/>
    </source>
</evidence>
<dbReference type="Pfam" id="PF00570">
    <property type="entry name" value="HRDC"/>
    <property type="match status" value="1"/>
</dbReference>
<dbReference type="SMART" id="SM00956">
    <property type="entry name" value="RQC"/>
    <property type="match status" value="1"/>
</dbReference>
<dbReference type="InterPro" id="IPR032284">
    <property type="entry name" value="RecQ_Zn-bd"/>
</dbReference>
<dbReference type="RefSeq" id="WP_152125184.1">
    <property type="nucleotide sequence ID" value="NZ_WELI01000006.1"/>
</dbReference>
<evidence type="ECO:0000256" key="10">
    <source>
        <dbReference type="ARBA" id="ARBA00022840"/>
    </source>
</evidence>
<dbReference type="SUPFAM" id="SSF46785">
    <property type="entry name" value="Winged helix' DNA-binding domain"/>
    <property type="match status" value="1"/>
</dbReference>
<dbReference type="PROSITE" id="PS51194">
    <property type="entry name" value="HELICASE_CTER"/>
    <property type="match status" value="1"/>
</dbReference>
<evidence type="ECO:0000313" key="21">
    <source>
        <dbReference type="EMBL" id="KAB7729072.1"/>
    </source>
</evidence>
<dbReference type="Pfam" id="PF00270">
    <property type="entry name" value="DEAD"/>
    <property type="match status" value="1"/>
</dbReference>
<dbReference type="InterPro" id="IPR044876">
    <property type="entry name" value="HRDC_dom_sf"/>
</dbReference>
<dbReference type="InterPro" id="IPR001650">
    <property type="entry name" value="Helicase_C-like"/>
</dbReference>
<keyword evidence="22" id="KW-1185">Reference proteome</keyword>
<evidence type="ECO:0000256" key="8">
    <source>
        <dbReference type="ARBA" id="ARBA00022806"/>
    </source>
</evidence>
<dbReference type="FunFam" id="3.40.50.300:FF:000296">
    <property type="entry name" value="ATP-dependent DNA helicase RecQ"/>
    <property type="match status" value="1"/>
</dbReference>
<evidence type="ECO:0000259" key="20">
    <source>
        <dbReference type="PROSITE" id="PS51194"/>
    </source>
</evidence>
<dbReference type="AlphaFoldDB" id="A0A7J5TWR2"/>
<evidence type="ECO:0000256" key="9">
    <source>
        <dbReference type="ARBA" id="ARBA00022833"/>
    </source>
</evidence>
<dbReference type="GO" id="GO:0016787">
    <property type="term" value="F:hydrolase activity"/>
    <property type="evidence" value="ECO:0007669"/>
    <property type="project" value="UniProtKB-KW"/>
</dbReference>
<comment type="similarity">
    <text evidence="3">Belongs to the helicase family. RecQ subfamily.</text>
</comment>
<dbReference type="InterPro" id="IPR010997">
    <property type="entry name" value="HRDC-like_sf"/>
</dbReference>
<dbReference type="EC" id="5.6.2.4" evidence="16"/>
<dbReference type="GO" id="GO:0009378">
    <property type="term" value="F:four-way junction helicase activity"/>
    <property type="evidence" value="ECO:0007669"/>
    <property type="project" value="TreeGrafter"/>
</dbReference>
<dbReference type="Gene3D" id="1.10.10.1390">
    <property type="entry name" value="ATP-dependent DNA helicase RecQ"/>
    <property type="match status" value="1"/>
</dbReference>
<comment type="cofactor">
    <cofactor evidence="1">
        <name>Mg(2+)</name>
        <dbReference type="ChEBI" id="CHEBI:18420"/>
    </cofactor>
</comment>
<comment type="caution">
    <text evidence="21">The sequence shown here is derived from an EMBL/GenBank/DDBJ whole genome shotgun (WGS) entry which is preliminary data.</text>
</comment>
<dbReference type="GO" id="GO:0006281">
    <property type="term" value="P:DNA repair"/>
    <property type="evidence" value="ECO:0007669"/>
    <property type="project" value="UniProtKB-KW"/>
</dbReference>
<evidence type="ECO:0000256" key="6">
    <source>
        <dbReference type="ARBA" id="ARBA00022763"/>
    </source>
</evidence>
<dbReference type="EMBL" id="WELI01000006">
    <property type="protein sequence ID" value="KAB7729072.1"/>
    <property type="molecule type" value="Genomic_DNA"/>
</dbReference>
<dbReference type="InterPro" id="IPR006293">
    <property type="entry name" value="DNA_helicase_ATP-dep_RecQ_bac"/>
</dbReference>
<dbReference type="GO" id="GO:0005737">
    <property type="term" value="C:cytoplasm"/>
    <property type="evidence" value="ECO:0007669"/>
    <property type="project" value="TreeGrafter"/>
</dbReference>
<dbReference type="GO" id="GO:0046872">
    <property type="term" value="F:metal ion binding"/>
    <property type="evidence" value="ECO:0007669"/>
    <property type="project" value="UniProtKB-KW"/>
</dbReference>
<evidence type="ECO:0000256" key="13">
    <source>
        <dbReference type="ARBA" id="ARBA00023204"/>
    </source>
</evidence>
<reference evidence="21 22" key="1">
    <citation type="submission" date="2019-10" db="EMBL/GenBank/DDBJ databases">
        <title>Rudanella paleaurantiibacter sp. nov., isolated from sludge.</title>
        <authorList>
            <person name="Xu S.Q."/>
        </authorList>
    </citation>
    <scope>NUCLEOTIDE SEQUENCE [LARGE SCALE GENOMIC DNA]</scope>
    <source>
        <strain evidence="21 22">HX-22-17</strain>
    </source>
</reference>
<evidence type="ECO:0000259" key="19">
    <source>
        <dbReference type="PROSITE" id="PS51192"/>
    </source>
</evidence>
<dbReference type="PROSITE" id="PS51192">
    <property type="entry name" value="HELICASE_ATP_BIND_1"/>
    <property type="match status" value="1"/>
</dbReference>
<name>A0A7J5TWR2_9BACT</name>
<evidence type="ECO:0000256" key="3">
    <source>
        <dbReference type="ARBA" id="ARBA00005446"/>
    </source>
</evidence>
<dbReference type="InterPro" id="IPR027417">
    <property type="entry name" value="P-loop_NTPase"/>
</dbReference>
<feature type="domain" description="Helicase C-terminal" evidence="20">
    <location>
        <begin position="232"/>
        <end position="377"/>
    </location>
</feature>
<evidence type="ECO:0000256" key="4">
    <source>
        <dbReference type="ARBA" id="ARBA00022723"/>
    </source>
</evidence>
<dbReference type="InterPro" id="IPR036388">
    <property type="entry name" value="WH-like_DNA-bd_sf"/>
</dbReference>
<dbReference type="InterPro" id="IPR036390">
    <property type="entry name" value="WH_DNA-bd_sf"/>
</dbReference>
<dbReference type="Pfam" id="PF14493">
    <property type="entry name" value="HTH_40"/>
    <property type="match status" value="1"/>
</dbReference>
<dbReference type="SMART" id="SM00490">
    <property type="entry name" value="HELICc"/>
    <property type="match status" value="1"/>
</dbReference>
<dbReference type="InterPro" id="IPR011545">
    <property type="entry name" value="DEAD/DEAH_box_helicase_dom"/>
</dbReference>
<keyword evidence="5" id="KW-0547">Nucleotide-binding</keyword>
<dbReference type="Gene3D" id="1.10.10.10">
    <property type="entry name" value="Winged helix-like DNA-binding domain superfamily/Winged helix DNA-binding domain"/>
    <property type="match status" value="1"/>
</dbReference>
<keyword evidence="8 21" id="KW-0347">Helicase</keyword>
<proteinExistence type="inferred from homology"/>
<keyword evidence="6" id="KW-0227">DNA damage</keyword>
<dbReference type="InterPro" id="IPR004589">
    <property type="entry name" value="DNA_helicase_ATP-dep_RecQ"/>
</dbReference>
<accession>A0A7J5TWR2</accession>
<dbReference type="Pfam" id="PF09382">
    <property type="entry name" value="RQC"/>
    <property type="match status" value="1"/>
</dbReference>
<dbReference type="Proteomes" id="UP000488299">
    <property type="component" value="Unassembled WGS sequence"/>
</dbReference>
<comment type="cofactor">
    <cofactor evidence="2">
        <name>Zn(2+)</name>
        <dbReference type="ChEBI" id="CHEBI:29105"/>
    </cofactor>
</comment>
<organism evidence="21 22">
    <name type="scientific">Rudanella paleaurantiibacter</name>
    <dbReference type="NCBI Taxonomy" id="2614655"/>
    <lineage>
        <taxon>Bacteria</taxon>
        <taxon>Pseudomonadati</taxon>
        <taxon>Bacteroidota</taxon>
        <taxon>Cytophagia</taxon>
        <taxon>Cytophagales</taxon>
        <taxon>Cytophagaceae</taxon>
        <taxon>Rudanella</taxon>
    </lineage>
</organism>
<evidence type="ECO:0000256" key="7">
    <source>
        <dbReference type="ARBA" id="ARBA00022801"/>
    </source>
</evidence>
<dbReference type="GO" id="GO:0006310">
    <property type="term" value="P:DNA recombination"/>
    <property type="evidence" value="ECO:0007669"/>
    <property type="project" value="UniProtKB-UniRule"/>
</dbReference>
<evidence type="ECO:0000256" key="5">
    <source>
        <dbReference type="ARBA" id="ARBA00022741"/>
    </source>
</evidence>
<dbReference type="GO" id="GO:0003677">
    <property type="term" value="F:DNA binding"/>
    <property type="evidence" value="ECO:0007669"/>
    <property type="project" value="UniProtKB-KW"/>
</dbReference>
<dbReference type="InterPro" id="IPR029491">
    <property type="entry name" value="Helicase_HTH"/>
</dbReference>
<comment type="catalytic activity">
    <reaction evidence="15">
        <text>Couples ATP hydrolysis with the unwinding of duplex DNA by translocating in the 3'-5' direction.</text>
        <dbReference type="EC" id="5.6.2.4"/>
    </reaction>
</comment>
<dbReference type="CDD" id="cd17920">
    <property type="entry name" value="DEXHc_RecQ"/>
    <property type="match status" value="1"/>
</dbReference>
<sequence>MLADAPFEPLNTDSSTPSDRSPVAYLKRYYGYDHFRPMQEAIIQSVLAGKDTVVLMPTGGGKSVCFQIPALMLPGITVVVSPLIALMKDQVEALQLNGVAAVYLNSTQSAREQRQIEDDCLAGKIKLLYTSPEKLLSESFFIFLQQLNLSLFAIDEAHCISSWGHDFRPEYTQLHALRAQFPAIPMIALTATADKLTRQDIATRLGMVDPQVFVASFNRPNLSLQVLPGTNRLQQIVRLLQMKPDTSGIIYCLSRKATENLAAKLQEKGLMAGFYHAGMSNSERSMVQEMFLKDDIRIMCATIAFGMGIDKSNVRWVIHYNMPKNMEGFYQEIGRAGRDGSPADTVLFYSFADVATYKDMLSEAKPANLGVQLAKLERMQQYADAHTCRRRILLSYFSEELTEPCGNCDVCRNPRVTFDGTILAQKALSAIVRVQERVPMNLLIDILRGSRSQTVLQYGYDKVKTYGAGKDLKFDEWRSYLHQLINIGVIEIAYDQHYALKKGILGDAVLFEGRKIELVRPEDVLKPVVEKPKAKNQQAKDDLFEQLRTLRKQVADEQNVPPYVIFTDTTLEDMARQRPTTPDGLRNVSGVGERKLQLFGRRFLDVITGYVRGQAREGNNLRGSTHLVTLELYEKGYSMEEIAAERQVTTQTVLSHLLYLRRSGYSIDLEGMITSAERAEIEEAINQIGFDNNSAKPVYEHLGGRFSYDKIRLTAALMEI</sequence>
<gene>
    <name evidence="21" type="primary">recQ</name>
    <name evidence="21" type="ORF">F5984_15595</name>
</gene>
<dbReference type="NCBIfam" id="TIGR00614">
    <property type="entry name" value="recQ_fam"/>
    <property type="match status" value="1"/>
</dbReference>
<dbReference type="GO" id="GO:0009432">
    <property type="term" value="P:SOS response"/>
    <property type="evidence" value="ECO:0007669"/>
    <property type="project" value="UniProtKB-UniRule"/>
</dbReference>
<dbReference type="FunFam" id="1.10.150.80:FF:000002">
    <property type="entry name" value="ATP-dependent DNA helicase RecQ"/>
    <property type="match status" value="1"/>
</dbReference>
<dbReference type="FunFam" id="3.40.50.300:FF:000156">
    <property type="entry name" value="ATP-dependent DNA helicase recQ"/>
    <property type="match status" value="1"/>
</dbReference>
<dbReference type="InterPro" id="IPR002121">
    <property type="entry name" value="HRDC_dom"/>
</dbReference>
<evidence type="ECO:0000256" key="1">
    <source>
        <dbReference type="ARBA" id="ARBA00001946"/>
    </source>
</evidence>
<evidence type="ECO:0000256" key="2">
    <source>
        <dbReference type="ARBA" id="ARBA00001947"/>
    </source>
</evidence>
<dbReference type="CDD" id="cd18794">
    <property type="entry name" value="SF2_C_RecQ"/>
    <property type="match status" value="1"/>
</dbReference>
<keyword evidence="7 21" id="KW-0378">Hydrolase</keyword>
<evidence type="ECO:0000256" key="14">
    <source>
        <dbReference type="ARBA" id="ARBA00023235"/>
    </source>
</evidence>
<dbReference type="InterPro" id="IPR014001">
    <property type="entry name" value="Helicase_ATP-bd"/>
</dbReference>
<dbReference type="GO" id="GO:0006260">
    <property type="term" value="P:DNA replication"/>
    <property type="evidence" value="ECO:0007669"/>
    <property type="project" value="InterPro"/>
</dbReference>
<feature type="domain" description="Helicase ATP-binding" evidence="19">
    <location>
        <begin position="43"/>
        <end position="211"/>
    </location>
</feature>
<dbReference type="Gene3D" id="1.10.150.80">
    <property type="entry name" value="HRDC domain"/>
    <property type="match status" value="1"/>
</dbReference>
<evidence type="ECO:0000256" key="17">
    <source>
        <dbReference type="SAM" id="Coils"/>
    </source>
</evidence>
<keyword evidence="13" id="KW-0234">DNA repair</keyword>
<feature type="domain" description="HRDC" evidence="18">
    <location>
        <begin position="537"/>
        <end position="617"/>
    </location>
</feature>
<keyword evidence="12" id="KW-0233">DNA recombination</keyword>
<dbReference type="PANTHER" id="PTHR13710">
    <property type="entry name" value="DNA HELICASE RECQ FAMILY MEMBER"/>
    <property type="match status" value="1"/>
</dbReference>
<dbReference type="InterPro" id="IPR018982">
    <property type="entry name" value="RQC_domain"/>
</dbReference>
<dbReference type="SUPFAM" id="SSF52540">
    <property type="entry name" value="P-loop containing nucleoside triphosphate hydrolases"/>
    <property type="match status" value="1"/>
</dbReference>
<keyword evidence="17" id="KW-0175">Coiled coil</keyword>
<dbReference type="GO" id="GO:0005524">
    <property type="term" value="F:ATP binding"/>
    <property type="evidence" value="ECO:0007669"/>
    <property type="project" value="UniProtKB-KW"/>
</dbReference>
<dbReference type="SUPFAM" id="SSF47819">
    <property type="entry name" value="HRDC-like"/>
    <property type="match status" value="1"/>
</dbReference>
<dbReference type="GO" id="GO:0043590">
    <property type="term" value="C:bacterial nucleoid"/>
    <property type="evidence" value="ECO:0007669"/>
    <property type="project" value="TreeGrafter"/>
</dbReference>
<keyword evidence="9" id="KW-0862">Zinc</keyword>
<dbReference type="Pfam" id="PF00271">
    <property type="entry name" value="Helicase_C"/>
    <property type="match status" value="1"/>
</dbReference>
<dbReference type="PROSITE" id="PS50967">
    <property type="entry name" value="HRDC"/>
    <property type="match status" value="1"/>
</dbReference>
<dbReference type="Gene3D" id="3.40.50.300">
    <property type="entry name" value="P-loop containing nucleotide triphosphate hydrolases"/>
    <property type="match status" value="2"/>
</dbReference>
<keyword evidence="11" id="KW-0238">DNA-binding</keyword>
<keyword evidence="10" id="KW-0067">ATP-binding</keyword>
<dbReference type="SMART" id="SM00341">
    <property type="entry name" value="HRDC"/>
    <property type="match status" value="1"/>
</dbReference>
<dbReference type="SMART" id="SM00487">
    <property type="entry name" value="DEXDc"/>
    <property type="match status" value="1"/>
</dbReference>